<evidence type="ECO:0000256" key="9">
    <source>
        <dbReference type="SAM" id="MobiDB-lite"/>
    </source>
</evidence>
<keyword evidence="4 7" id="KW-0862">Zinc</keyword>
<feature type="domain" description="Glutamyl/glutaminyl-tRNA synthetase class Ib catalytic" evidence="10">
    <location>
        <begin position="20"/>
        <end position="272"/>
    </location>
</feature>
<dbReference type="PRINTS" id="PR00987">
    <property type="entry name" value="TRNASYNTHGLU"/>
</dbReference>
<dbReference type="GO" id="GO:0008270">
    <property type="term" value="F:zinc ion binding"/>
    <property type="evidence" value="ECO:0007669"/>
    <property type="project" value="UniProtKB-UniRule"/>
</dbReference>
<dbReference type="EMBL" id="CP015961">
    <property type="protein sequence ID" value="ANI91280.1"/>
    <property type="molecule type" value="Genomic_DNA"/>
</dbReference>
<keyword evidence="2 7" id="KW-0479">Metal-binding</keyword>
<dbReference type="HAMAP" id="MF_01428">
    <property type="entry name" value="Glu_Q_tRNA_synth"/>
    <property type="match status" value="1"/>
</dbReference>
<organism evidence="11 12">
    <name type="scientific">Dietzia timorensis</name>
    <dbReference type="NCBI Taxonomy" id="499555"/>
    <lineage>
        <taxon>Bacteria</taxon>
        <taxon>Bacillati</taxon>
        <taxon>Actinomycetota</taxon>
        <taxon>Actinomycetes</taxon>
        <taxon>Mycobacteriales</taxon>
        <taxon>Dietziaceae</taxon>
        <taxon>Dietzia</taxon>
    </lineage>
</organism>
<proteinExistence type="inferred from homology"/>
<dbReference type="Proteomes" id="UP000186104">
    <property type="component" value="Chromosome"/>
</dbReference>
<dbReference type="InterPro" id="IPR049940">
    <property type="entry name" value="GluQ/Sye"/>
</dbReference>
<feature type="binding site" evidence="7">
    <location>
        <position position="137"/>
    </location>
    <ligand>
        <name>Zn(2+)</name>
        <dbReference type="ChEBI" id="CHEBI:29105"/>
    </ligand>
</feature>
<keyword evidence="6 7" id="KW-0030">Aminoacyl-tRNA synthetase</keyword>
<feature type="binding site" evidence="7">
    <location>
        <begin position="20"/>
        <end position="24"/>
    </location>
    <ligand>
        <name>L-glutamate</name>
        <dbReference type="ChEBI" id="CHEBI:29985"/>
    </ligand>
</feature>
<dbReference type="STRING" id="499555.BJL86_0474"/>
<dbReference type="Pfam" id="PF00749">
    <property type="entry name" value="tRNA-synt_1c"/>
    <property type="match status" value="1"/>
</dbReference>
<evidence type="ECO:0000259" key="10">
    <source>
        <dbReference type="Pfam" id="PF00749"/>
    </source>
</evidence>
<comment type="function">
    <text evidence="7">Catalyzes the tRNA-independent activation of glutamate in presence of ATP and the subsequent transfer of glutamate onto a tRNA(Asp). Glutamate is transferred on the 2-amino-5-(4,5-dihydroxy-2-cyclopenten-1-yl) moiety of the queuosine in the wobble position of the QUC anticodon.</text>
</comment>
<dbReference type="InterPro" id="IPR000924">
    <property type="entry name" value="Glu/Gln-tRNA-synth"/>
</dbReference>
<dbReference type="NCBIfam" id="TIGR03838">
    <property type="entry name" value="queuosine_YadB"/>
    <property type="match status" value="1"/>
</dbReference>
<keyword evidence="8" id="KW-0648">Protein biosynthesis</keyword>
<feature type="binding site" evidence="7">
    <location>
        <position position="266"/>
    </location>
    <ligand>
        <name>ATP</name>
        <dbReference type="ChEBI" id="CHEBI:30616"/>
    </ligand>
</feature>
<feature type="binding site" evidence="7">
    <location>
        <position position="56"/>
    </location>
    <ligand>
        <name>L-glutamate</name>
        <dbReference type="ChEBI" id="CHEBI:29985"/>
    </ligand>
</feature>
<feature type="binding site" evidence="7">
    <location>
        <position position="207"/>
    </location>
    <ligand>
        <name>L-glutamate</name>
        <dbReference type="ChEBI" id="CHEBI:29985"/>
    </ligand>
</feature>
<dbReference type="GO" id="GO:0005524">
    <property type="term" value="F:ATP binding"/>
    <property type="evidence" value="ECO:0007669"/>
    <property type="project" value="UniProtKB-KW"/>
</dbReference>
<dbReference type="PANTHER" id="PTHR43311:SF1">
    <property type="entry name" value="GLUTAMYL-Q TRNA(ASP) SYNTHETASE"/>
    <property type="match status" value="1"/>
</dbReference>
<feature type="region of interest" description="Disordered" evidence="9">
    <location>
        <begin position="1"/>
        <end position="22"/>
    </location>
</feature>
<gene>
    <name evidence="7" type="primary">gluQ</name>
    <name evidence="11" type="ORF">BJL86_0474</name>
</gene>
<dbReference type="InterPro" id="IPR022380">
    <property type="entry name" value="Glu-Q_tRNA(Asp)_Synthase"/>
</dbReference>
<feature type="binding site" evidence="7">
    <location>
        <position position="112"/>
    </location>
    <ligand>
        <name>Zn(2+)</name>
        <dbReference type="ChEBI" id="CHEBI:29105"/>
    </ligand>
</feature>
<comment type="similarity">
    <text evidence="7">Belongs to the class-I aminoacyl-tRNA synthetase family. GluQ subfamily.</text>
</comment>
<dbReference type="NCBIfam" id="NF004315">
    <property type="entry name" value="PRK05710.1-4"/>
    <property type="match status" value="1"/>
</dbReference>
<sequence length="330" mass="35356">MSHFVSTHAARESSPAGAGRYAPSPSGALHLGNLRTAVLAFAFARRSGREFLLRIDDLDPQRSRAEVAREQIADLARLGLEWDREPEWQSRSHGRYAEALERLSAAGRTFECFCSRKDVLDAPRAPHAPPGAYPGTCRDLTAAERERRRAAMPPNKVPAIRVRADPETRGENGDSGVICHIHDAVQGEFTGVVDDFVLRRGDGAWAYNLAVVVDDAAAGVDQVVRGLDLLDSAPRQAWLARLLGLPAVEYAHVPLAVAPGGERLAKRDGGHTLAELVAAGVDPGQVVTAIGESLGVPGARSVRDISARFSPALLAPRAEFGGPWVAPGQW</sequence>
<evidence type="ECO:0000256" key="7">
    <source>
        <dbReference type="HAMAP-Rule" id="MF_01428"/>
    </source>
</evidence>
<dbReference type="KEGG" id="dtm:BJL86_0474"/>
<evidence type="ECO:0000256" key="8">
    <source>
        <dbReference type="RuleBase" id="RU363037"/>
    </source>
</evidence>
<feature type="short sequence motif" description="'KMSKS' region" evidence="7">
    <location>
        <begin position="263"/>
        <end position="267"/>
    </location>
</feature>
<dbReference type="Gene3D" id="3.40.50.620">
    <property type="entry name" value="HUPs"/>
    <property type="match status" value="1"/>
</dbReference>
<evidence type="ECO:0000256" key="3">
    <source>
        <dbReference type="ARBA" id="ARBA00022741"/>
    </source>
</evidence>
<feature type="binding site" evidence="7">
    <location>
        <position position="225"/>
    </location>
    <ligand>
        <name>L-glutamate</name>
        <dbReference type="ChEBI" id="CHEBI:29985"/>
    </ligand>
</feature>
<dbReference type="InterPro" id="IPR001412">
    <property type="entry name" value="aa-tRNA-synth_I_CS"/>
</dbReference>
<name>A0A173LL09_9ACTN</name>
<dbReference type="EC" id="6.1.1.-" evidence="7"/>
<feature type="short sequence motif" description="'HIGH' region" evidence="7">
    <location>
        <begin position="23"/>
        <end position="33"/>
    </location>
</feature>
<keyword evidence="1 7" id="KW-0436">Ligase</keyword>
<dbReference type="GO" id="GO:0004818">
    <property type="term" value="F:glutamate-tRNA ligase activity"/>
    <property type="evidence" value="ECO:0007669"/>
    <property type="project" value="TreeGrafter"/>
</dbReference>
<evidence type="ECO:0000256" key="4">
    <source>
        <dbReference type="ARBA" id="ARBA00022833"/>
    </source>
</evidence>
<evidence type="ECO:0000256" key="1">
    <source>
        <dbReference type="ARBA" id="ARBA00022598"/>
    </source>
</evidence>
<evidence type="ECO:0000313" key="12">
    <source>
        <dbReference type="Proteomes" id="UP000186104"/>
    </source>
</evidence>
<dbReference type="PANTHER" id="PTHR43311">
    <property type="entry name" value="GLUTAMATE--TRNA LIGASE"/>
    <property type="match status" value="1"/>
</dbReference>
<evidence type="ECO:0000256" key="5">
    <source>
        <dbReference type="ARBA" id="ARBA00022840"/>
    </source>
</evidence>
<dbReference type="InterPro" id="IPR020058">
    <property type="entry name" value="Glu/Gln-tRNA-synth_Ib_cat-dom"/>
</dbReference>
<dbReference type="SUPFAM" id="SSF52374">
    <property type="entry name" value="Nucleotidylyl transferase"/>
    <property type="match status" value="1"/>
</dbReference>
<comment type="cofactor">
    <cofactor evidence="7">
        <name>Zn(2+)</name>
        <dbReference type="ChEBI" id="CHEBI:29105"/>
    </cofactor>
    <text evidence="7">Binds 1 zinc ion per subunit.</text>
</comment>
<evidence type="ECO:0000256" key="2">
    <source>
        <dbReference type="ARBA" id="ARBA00022723"/>
    </source>
</evidence>
<reference evidence="11 12" key="1">
    <citation type="submission" date="2016-06" db="EMBL/GenBank/DDBJ databases">
        <title>Complete genome sequence of a saline-alkali tolerant type strain Dietzia timorensis ID05-A0528T.</title>
        <authorList>
            <person name="Wu X."/>
        </authorList>
    </citation>
    <scope>NUCLEOTIDE SEQUENCE [LARGE SCALE GENOMIC DNA]</scope>
    <source>
        <strain evidence="11 12">ID05-A0528</strain>
    </source>
</reference>
<dbReference type="InterPro" id="IPR014729">
    <property type="entry name" value="Rossmann-like_a/b/a_fold"/>
</dbReference>
<dbReference type="PROSITE" id="PS00178">
    <property type="entry name" value="AA_TRNA_LIGASE_I"/>
    <property type="match status" value="1"/>
</dbReference>
<accession>A0A173LL09</accession>
<keyword evidence="12" id="KW-1185">Reference proteome</keyword>
<keyword evidence="5 7" id="KW-0067">ATP-binding</keyword>
<dbReference type="GO" id="GO:0006424">
    <property type="term" value="P:glutamyl-tRNA aminoacylation"/>
    <property type="evidence" value="ECO:0007669"/>
    <property type="project" value="InterPro"/>
</dbReference>
<dbReference type="GO" id="GO:0005829">
    <property type="term" value="C:cytosol"/>
    <property type="evidence" value="ECO:0007669"/>
    <property type="project" value="TreeGrafter"/>
</dbReference>
<evidence type="ECO:0000313" key="11">
    <source>
        <dbReference type="EMBL" id="ANI91280.1"/>
    </source>
</evidence>
<protein>
    <recommendedName>
        <fullName evidence="7">Glutamyl-Q tRNA(Asp) synthetase</fullName>
        <shortName evidence="7">Glu-Q-RSs</shortName>
        <ecNumber evidence="7">6.1.1.-</ecNumber>
    </recommendedName>
</protein>
<dbReference type="AlphaFoldDB" id="A0A173LL09"/>
<dbReference type="GO" id="GO:0006400">
    <property type="term" value="P:tRNA modification"/>
    <property type="evidence" value="ECO:0007669"/>
    <property type="project" value="InterPro"/>
</dbReference>
<evidence type="ECO:0000256" key="6">
    <source>
        <dbReference type="ARBA" id="ARBA00023146"/>
    </source>
</evidence>
<feature type="binding site" evidence="7">
    <location>
        <position position="133"/>
    </location>
    <ligand>
        <name>Zn(2+)</name>
        <dbReference type="ChEBI" id="CHEBI:29105"/>
    </ligand>
</feature>
<feature type="binding site" evidence="7">
    <location>
        <position position="114"/>
    </location>
    <ligand>
        <name>Zn(2+)</name>
        <dbReference type="ChEBI" id="CHEBI:29105"/>
    </ligand>
</feature>
<keyword evidence="3 7" id="KW-0547">Nucleotide-binding</keyword>